<protein>
    <submittedName>
        <fullName evidence="3">Uncharacterized protein</fullName>
    </submittedName>
</protein>
<dbReference type="RefSeq" id="WP_118019439.1">
    <property type="nucleotide sequence ID" value="NZ_JAWYSW010000053.1"/>
</dbReference>
<dbReference type="EMBL" id="QRZM01000013">
    <property type="protein sequence ID" value="RGV72582.1"/>
    <property type="molecule type" value="Genomic_DNA"/>
</dbReference>
<evidence type="ECO:0000313" key="3">
    <source>
        <dbReference type="EMBL" id="RGV72582.1"/>
    </source>
</evidence>
<evidence type="ECO:0000256" key="1">
    <source>
        <dbReference type="SAM" id="Phobius"/>
    </source>
</evidence>
<organism evidence="3 4">
    <name type="scientific">Enterocloster bolteae</name>
    <dbReference type="NCBI Taxonomy" id="208479"/>
    <lineage>
        <taxon>Bacteria</taxon>
        <taxon>Bacillati</taxon>
        <taxon>Bacillota</taxon>
        <taxon>Clostridia</taxon>
        <taxon>Lachnospirales</taxon>
        <taxon>Lachnospiraceae</taxon>
        <taxon>Enterocloster</taxon>
    </lineage>
</organism>
<dbReference type="Proteomes" id="UP000284543">
    <property type="component" value="Unassembled WGS sequence"/>
</dbReference>
<feature type="transmembrane region" description="Helical" evidence="1">
    <location>
        <begin position="37"/>
        <end position="57"/>
    </location>
</feature>
<keyword evidence="2" id="KW-0732">Signal</keyword>
<gene>
    <name evidence="3" type="ORF">DWW02_23350</name>
</gene>
<keyword evidence="1" id="KW-1133">Transmembrane helix</keyword>
<feature type="chain" id="PRO_5038928589" evidence="2">
    <location>
        <begin position="28"/>
        <end position="530"/>
    </location>
</feature>
<dbReference type="AlphaFoldDB" id="A0A412YY58"/>
<name>A0A412YY58_9FIRM</name>
<feature type="transmembrane region" description="Helical" evidence="1">
    <location>
        <begin position="484"/>
        <end position="507"/>
    </location>
</feature>
<evidence type="ECO:0000313" key="4">
    <source>
        <dbReference type="Proteomes" id="UP000284543"/>
    </source>
</evidence>
<keyword evidence="1" id="KW-0472">Membrane</keyword>
<feature type="transmembrane region" description="Helical" evidence="1">
    <location>
        <begin position="69"/>
        <end position="89"/>
    </location>
</feature>
<evidence type="ECO:0000256" key="2">
    <source>
        <dbReference type="SAM" id="SignalP"/>
    </source>
</evidence>
<keyword evidence="1" id="KW-0812">Transmembrane</keyword>
<proteinExistence type="predicted"/>
<reference evidence="3 4" key="1">
    <citation type="submission" date="2018-08" db="EMBL/GenBank/DDBJ databases">
        <title>A genome reference for cultivated species of the human gut microbiota.</title>
        <authorList>
            <person name="Zou Y."/>
            <person name="Xue W."/>
            <person name="Luo G."/>
        </authorList>
    </citation>
    <scope>NUCLEOTIDE SEQUENCE [LARGE SCALE GENOMIC DNA]</scope>
    <source>
        <strain evidence="3 4">AF14-18</strain>
    </source>
</reference>
<feature type="signal peptide" evidence="2">
    <location>
        <begin position="1"/>
        <end position="27"/>
    </location>
</feature>
<accession>A0A412YY58</accession>
<comment type="caution">
    <text evidence="3">The sequence shown here is derived from an EMBL/GenBank/DDBJ whole genome shotgun (WGS) entry which is preliminary data.</text>
</comment>
<sequence>MKVLTSIRKLLVTCSLALAMVSFYATAQGLHEYVFTQMWQALLVSAAIQTALFILNLKLIYFFTLNPRIVLILWATMLISSSLFSFVFISNEIYNTSLYYSDAERIMDEFTIKKCYQYQNYLDNYLIYTKEAMDAYCSVPFVSHSSESNTEITKILDDCKTDISSFTFSSNCAAFHRSLLKNLDSIKSSLPSSYTEQQANDALTALEGEKNNAKTLKNNMLSNIRSKEAVWNNINLRLSQYRNFNDQAFIDLQNDNNKRDTEINSMKAEATQLDSVISALQTCINKVTAHKMNNTENTMESYRHDLMVEINKDAPDGDILDTITSDMFTLLLKEGFTSSSYEMTNYFSFKNSLSVRKEILECQDKTDAIIHMLDNKRQDKNAFMFTSKADENTEKQIESWKQLWYGQTNELRELVKSLPLPQDLIIYSSDAENGTVTLNPGINLPEPDRTDEIDDISALERRYLANLNPLEKALNLLHTKYNTMALFSAAAAAVLDISSALMGAFVYTLERAFKNRKTAPATPAVLASTE</sequence>